<protein>
    <submittedName>
        <fullName evidence="1">Uncharacterized protein</fullName>
    </submittedName>
</protein>
<name>A0A200PMJ7_MACCD</name>
<proteinExistence type="predicted"/>
<sequence length="184" mass="21165">MQSELRQFWQTHLGIFGSTGKLLPLSEISSFISRSRVSVRPRKEREFASDVNYSLQWVIGFKDPRQKPTGHFLIFVLSVLETRQCKMLGGNIRTLSISFEIQRSLSSFCSKARDLTWLSGYCTSAVGEQNRILSVDCENSKQKIFALGWIGFGVKAVEMWRAIWRKKMELLIGELLEMERCGNF</sequence>
<keyword evidence="2" id="KW-1185">Reference proteome</keyword>
<dbReference type="AlphaFoldDB" id="A0A200PMJ7"/>
<reference evidence="1 2" key="1">
    <citation type="journal article" date="2017" name="Mol. Plant">
        <title>The Genome of Medicinal Plant Macleaya cordata Provides New Insights into Benzylisoquinoline Alkaloids Metabolism.</title>
        <authorList>
            <person name="Liu X."/>
            <person name="Liu Y."/>
            <person name="Huang P."/>
            <person name="Ma Y."/>
            <person name="Qing Z."/>
            <person name="Tang Q."/>
            <person name="Cao H."/>
            <person name="Cheng P."/>
            <person name="Zheng Y."/>
            <person name="Yuan Z."/>
            <person name="Zhou Y."/>
            <person name="Liu J."/>
            <person name="Tang Z."/>
            <person name="Zhuo Y."/>
            <person name="Zhang Y."/>
            <person name="Yu L."/>
            <person name="Huang J."/>
            <person name="Yang P."/>
            <person name="Peng Q."/>
            <person name="Zhang J."/>
            <person name="Jiang W."/>
            <person name="Zhang Z."/>
            <person name="Lin K."/>
            <person name="Ro D.K."/>
            <person name="Chen X."/>
            <person name="Xiong X."/>
            <person name="Shang Y."/>
            <person name="Huang S."/>
            <person name="Zeng J."/>
        </authorList>
    </citation>
    <scope>NUCLEOTIDE SEQUENCE [LARGE SCALE GENOMIC DNA]</scope>
    <source>
        <strain evidence="2">cv. BLH2017</strain>
        <tissue evidence="1">Root</tissue>
    </source>
</reference>
<accession>A0A200PMJ7</accession>
<evidence type="ECO:0000313" key="1">
    <source>
        <dbReference type="EMBL" id="OUZ99429.1"/>
    </source>
</evidence>
<dbReference type="Proteomes" id="UP000195402">
    <property type="component" value="Unassembled WGS sequence"/>
</dbReference>
<dbReference type="EMBL" id="MVGT01004459">
    <property type="protein sequence ID" value="OUZ99429.1"/>
    <property type="molecule type" value="Genomic_DNA"/>
</dbReference>
<dbReference type="InParanoid" id="A0A200PMJ7"/>
<comment type="caution">
    <text evidence="1">The sequence shown here is derived from an EMBL/GenBank/DDBJ whole genome shotgun (WGS) entry which is preliminary data.</text>
</comment>
<organism evidence="1 2">
    <name type="scientific">Macleaya cordata</name>
    <name type="common">Five-seeded plume-poppy</name>
    <name type="synonym">Bocconia cordata</name>
    <dbReference type="NCBI Taxonomy" id="56857"/>
    <lineage>
        <taxon>Eukaryota</taxon>
        <taxon>Viridiplantae</taxon>
        <taxon>Streptophyta</taxon>
        <taxon>Embryophyta</taxon>
        <taxon>Tracheophyta</taxon>
        <taxon>Spermatophyta</taxon>
        <taxon>Magnoliopsida</taxon>
        <taxon>Ranunculales</taxon>
        <taxon>Papaveraceae</taxon>
        <taxon>Papaveroideae</taxon>
        <taxon>Macleaya</taxon>
    </lineage>
</organism>
<evidence type="ECO:0000313" key="2">
    <source>
        <dbReference type="Proteomes" id="UP000195402"/>
    </source>
</evidence>
<gene>
    <name evidence="1" type="ORF">BVC80_4663g2</name>
</gene>